<dbReference type="PANTHER" id="PTHR42865:SF7">
    <property type="entry name" value="PROTON_GLUTAMATE-ASPARTATE SYMPORTER"/>
    <property type="match status" value="1"/>
</dbReference>
<evidence type="ECO:0000256" key="8">
    <source>
        <dbReference type="SAM" id="Phobius"/>
    </source>
</evidence>
<dbReference type="Pfam" id="PF00375">
    <property type="entry name" value="SDF"/>
    <property type="match status" value="1"/>
</dbReference>
<keyword evidence="7 8" id="KW-0472">Membrane</keyword>
<dbReference type="PRINTS" id="PR00173">
    <property type="entry name" value="EDTRNSPORT"/>
</dbReference>
<dbReference type="FunFam" id="1.10.3860.10:FF:000001">
    <property type="entry name" value="C4-dicarboxylate transport protein"/>
    <property type="match status" value="1"/>
</dbReference>
<evidence type="ECO:0000256" key="2">
    <source>
        <dbReference type="ARBA" id="ARBA00022448"/>
    </source>
</evidence>
<dbReference type="Gene3D" id="1.10.3860.10">
    <property type="entry name" value="Sodium:dicarboxylate symporter"/>
    <property type="match status" value="1"/>
</dbReference>
<evidence type="ECO:0000256" key="4">
    <source>
        <dbReference type="ARBA" id="ARBA00022692"/>
    </source>
</evidence>
<keyword evidence="6 8" id="KW-1133">Transmembrane helix</keyword>
<dbReference type="RefSeq" id="WP_075493042.1">
    <property type="nucleotide sequence ID" value="NZ_CP053844.1"/>
</dbReference>
<comment type="subcellular location">
    <subcellularLocation>
        <location evidence="1">Cell membrane</location>
        <topology evidence="1">Multi-pass membrane protein</topology>
    </subcellularLocation>
</comment>
<evidence type="ECO:0000256" key="1">
    <source>
        <dbReference type="ARBA" id="ARBA00004651"/>
    </source>
</evidence>
<name>A0A128EDX0_9BACT</name>
<gene>
    <name evidence="9" type="primary">gltP</name>
    <name evidence="9" type="ORF">ERS672216_00519</name>
</gene>
<accession>A0A128EDX0</accession>
<keyword evidence="5" id="KW-0769">Symport</keyword>
<dbReference type="GO" id="GO:0015293">
    <property type="term" value="F:symporter activity"/>
    <property type="evidence" value="ECO:0007669"/>
    <property type="project" value="UniProtKB-KW"/>
</dbReference>
<dbReference type="AlphaFoldDB" id="A0A128EDX0"/>
<feature type="transmembrane region" description="Helical" evidence="8">
    <location>
        <begin position="318"/>
        <end position="337"/>
    </location>
</feature>
<dbReference type="OrthoDB" id="9766690at2"/>
<dbReference type="GO" id="GO:0005886">
    <property type="term" value="C:plasma membrane"/>
    <property type="evidence" value="ECO:0007669"/>
    <property type="project" value="UniProtKB-SubCell"/>
</dbReference>
<proteinExistence type="predicted"/>
<evidence type="ECO:0000256" key="3">
    <source>
        <dbReference type="ARBA" id="ARBA00022475"/>
    </source>
</evidence>
<keyword evidence="10" id="KW-1185">Reference proteome</keyword>
<feature type="transmembrane region" description="Helical" evidence="8">
    <location>
        <begin position="239"/>
        <end position="259"/>
    </location>
</feature>
<evidence type="ECO:0000256" key="5">
    <source>
        <dbReference type="ARBA" id="ARBA00022847"/>
    </source>
</evidence>
<dbReference type="PANTHER" id="PTHR42865">
    <property type="entry name" value="PROTON/GLUTAMATE-ASPARTATE SYMPORTER"/>
    <property type="match status" value="1"/>
</dbReference>
<feature type="transmembrane region" description="Helical" evidence="8">
    <location>
        <begin position="344"/>
        <end position="368"/>
    </location>
</feature>
<sequence length="436" mass="46203">MTKKFGGVFGLYFKTNILLRILFALILGGIVGVIFQNATGMINFLSFFGDLFIRLLKMIIVPVVMASLIVGCSSIAPSDLGRVGAKTILFYLVTLLFAIIIGLVVGIVIEPGAGLNIVGSGNEIAKEAKSPSIVSILLNLIPTNPFEAMAKGEILQIISFSLFFGIALSFIKNSKDENLSRLGNFLYDIFDGINQIMFIVIRWIMEYAPIGVFALIFVVFSKQGAAAFTSLLNVTVSVYIGLILQVVLVYCGVCLLIKLNPITFLKKVRAPMITAFVTRSSGGTLPISMKTADEEMGVPKAIYGFALPVGATVNMNGTTIYLGVCAIFIANAVGVPLDMGAKFTIILTAVLASIGTAGVPGAGAIMLLMVLDSVGLKVEAGSAVAAAYALILGIDALLDMGRTSINVVGDMMGVVAVAKNEKQLDMSKWEEPKTKG</sequence>
<feature type="transmembrane region" description="Helical" evidence="8">
    <location>
        <begin position="21"/>
        <end position="45"/>
    </location>
</feature>
<dbReference type="GO" id="GO:0006835">
    <property type="term" value="P:dicarboxylic acid transport"/>
    <property type="evidence" value="ECO:0007669"/>
    <property type="project" value="UniProtKB-ARBA"/>
</dbReference>
<feature type="transmembrane region" description="Helical" evidence="8">
    <location>
        <begin position="154"/>
        <end position="173"/>
    </location>
</feature>
<dbReference type="EMBL" id="FIZP01000001">
    <property type="protein sequence ID" value="CZE46717.1"/>
    <property type="molecule type" value="Genomic_DNA"/>
</dbReference>
<dbReference type="SUPFAM" id="SSF118215">
    <property type="entry name" value="Proton glutamate symport protein"/>
    <property type="match status" value="1"/>
</dbReference>
<dbReference type="InterPro" id="IPR036458">
    <property type="entry name" value="Na:dicarbo_symporter_sf"/>
</dbReference>
<protein>
    <submittedName>
        <fullName evidence="9">Proton/sodium-glutamate symport protein</fullName>
    </submittedName>
</protein>
<keyword evidence="2" id="KW-0813">Transport</keyword>
<keyword evidence="3" id="KW-1003">Cell membrane</keyword>
<dbReference type="Proteomes" id="UP000069632">
    <property type="component" value="Unassembled WGS sequence"/>
</dbReference>
<dbReference type="InterPro" id="IPR001991">
    <property type="entry name" value="Na-dicarboxylate_symporter"/>
</dbReference>
<evidence type="ECO:0000313" key="9">
    <source>
        <dbReference type="EMBL" id="CZE46717.1"/>
    </source>
</evidence>
<organism evidence="9 10">
    <name type="scientific">Campylobacter geochelonis</name>
    <dbReference type="NCBI Taxonomy" id="1780362"/>
    <lineage>
        <taxon>Bacteria</taxon>
        <taxon>Pseudomonadati</taxon>
        <taxon>Campylobacterota</taxon>
        <taxon>Epsilonproteobacteria</taxon>
        <taxon>Campylobacterales</taxon>
        <taxon>Campylobacteraceae</taxon>
        <taxon>Campylobacter</taxon>
    </lineage>
</organism>
<keyword evidence="4 8" id="KW-0812">Transmembrane</keyword>
<feature type="transmembrane region" description="Helical" evidence="8">
    <location>
        <begin position="88"/>
        <end position="109"/>
    </location>
</feature>
<evidence type="ECO:0000256" key="6">
    <source>
        <dbReference type="ARBA" id="ARBA00022989"/>
    </source>
</evidence>
<feature type="transmembrane region" description="Helical" evidence="8">
    <location>
        <begin position="51"/>
        <end position="76"/>
    </location>
</feature>
<evidence type="ECO:0000256" key="7">
    <source>
        <dbReference type="ARBA" id="ARBA00023136"/>
    </source>
</evidence>
<reference evidence="9 10" key="1">
    <citation type="submission" date="2016-02" db="EMBL/GenBank/DDBJ databases">
        <authorList>
            <consortium name="Pathogen Informatics"/>
        </authorList>
    </citation>
    <scope>NUCLEOTIDE SEQUENCE [LARGE SCALE GENOMIC DNA]</scope>
    <source>
        <strain evidence="9 10">RC20</strain>
    </source>
</reference>
<evidence type="ECO:0000313" key="10">
    <source>
        <dbReference type="Proteomes" id="UP000069632"/>
    </source>
</evidence>